<dbReference type="GO" id="GO:0003700">
    <property type="term" value="F:DNA-binding transcription factor activity"/>
    <property type="evidence" value="ECO:0007669"/>
    <property type="project" value="TreeGrafter"/>
</dbReference>
<dbReference type="CDD" id="cd00093">
    <property type="entry name" value="HTH_XRE"/>
    <property type="match status" value="1"/>
</dbReference>
<dbReference type="InterPro" id="IPR001387">
    <property type="entry name" value="Cro/C1-type_HTH"/>
</dbReference>
<name>A0A1C6HJH3_9FIRM</name>
<organism evidence="3">
    <name type="scientific">uncultured Anaerotruncus sp</name>
    <dbReference type="NCBI Taxonomy" id="905011"/>
    <lineage>
        <taxon>Bacteria</taxon>
        <taxon>Bacillati</taxon>
        <taxon>Bacillota</taxon>
        <taxon>Clostridia</taxon>
        <taxon>Eubacteriales</taxon>
        <taxon>Oscillospiraceae</taxon>
        <taxon>Anaerotruncus</taxon>
        <taxon>environmental samples</taxon>
    </lineage>
</organism>
<evidence type="ECO:0000259" key="2">
    <source>
        <dbReference type="PROSITE" id="PS50943"/>
    </source>
</evidence>
<dbReference type="PANTHER" id="PTHR46797">
    <property type="entry name" value="HTH-TYPE TRANSCRIPTIONAL REGULATOR"/>
    <property type="match status" value="1"/>
</dbReference>
<dbReference type="InterPro" id="IPR010982">
    <property type="entry name" value="Lambda_DNA-bd_dom_sf"/>
</dbReference>
<dbReference type="GO" id="GO:0003677">
    <property type="term" value="F:DNA binding"/>
    <property type="evidence" value="ECO:0007669"/>
    <property type="project" value="UniProtKB-KW"/>
</dbReference>
<dbReference type="EMBL" id="FMHG01000001">
    <property type="protein sequence ID" value="SCJ57809.1"/>
    <property type="molecule type" value="Genomic_DNA"/>
</dbReference>
<dbReference type="PANTHER" id="PTHR46797:SF1">
    <property type="entry name" value="METHYLPHOSPHONATE SYNTHASE"/>
    <property type="match status" value="1"/>
</dbReference>
<dbReference type="SMART" id="SM00530">
    <property type="entry name" value="HTH_XRE"/>
    <property type="match status" value="1"/>
</dbReference>
<dbReference type="Pfam" id="PF01381">
    <property type="entry name" value="HTH_3"/>
    <property type="match status" value="1"/>
</dbReference>
<accession>A0A1C6HJH3</accession>
<sequence length="84" mass="9767">MSVNVEFSRQVFRYRDASGLTQEQMAELCGISIKYYQRLEMGQVNPGLSIVVHIAKVLNIDLDALKSKDTFEDQTCRRVRERDR</sequence>
<reference evidence="3" key="1">
    <citation type="submission" date="2015-09" db="EMBL/GenBank/DDBJ databases">
        <authorList>
            <consortium name="Pathogen Informatics"/>
        </authorList>
    </citation>
    <scope>NUCLEOTIDE SEQUENCE</scope>
    <source>
        <strain evidence="3">2789STDY5834896</strain>
    </source>
</reference>
<feature type="domain" description="HTH cro/C1-type" evidence="2">
    <location>
        <begin position="13"/>
        <end position="65"/>
    </location>
</feature>
<protein>
    <submittedName>
        <fullName evidence="3">Anaerobic benzoate catabolism transcriptional regulator</fullName>
    </submittedName>
</protein>
<dbReference type="InterPro" id="IPR050807">
    <property type="entry name" value="TransReg_Diox_bact_type"/>
</dbReference>
<evidence type="ECO:0000313" key="3">
    <source>
        <dbReference type="EMBL" id="SCJ57809.1"/>
    </source>
</evidence>
<proteinExistence type="predicted"/>
<evidence type="ECO:0000256" key="1">
    <source>
        <dbReference type="ARBA" id="ARBA00023125"/>
    </source>
</evidence>
<dbReference type="Gene3D" id="1.10.260.40">
    <property type="entry name" value="lambda repressor-like DNA-binding domains"/>
    <property type="match status" value="1"/>
</dbReference>
<dbReference type="SUPFAM" id="SSF47413">
    <property type="entry name" value="lambda repressor-like DNA-binding domains"/>
    <property type="match status" value="1"/>
</dbReference>
<gene>
    <name evidence="3" type="ORF">SAMEA3545359_00891</name>
</gene>
<dbReference type="GO" id="GO:0005829">
    <property type="term" value="C:cytosol"/>
    <property type="evidence" value="ECO:0007669"/>
    <property type="project" value="TreeGrafter"/>
</dbReference>
<dbReference type="AlphaFoldDB" id="A0A1C6HJH3"/>
<keyword evidence="1" id="KW-0238">DNA-binding</keyword>
<dbReference type="PROSITE" id="PS50943">
    <property type="entry name" value="HTH_CROC1"/>
    <property type="match status" value="1"/>
</dbReference>